<dbReference type="PROSITE" id="PS50853">
    <property type="entry name" value="FN3"/>
    <property type="match status" value="1"/>
</dbReference>
<evidence type="ECO:0000256" key="2">
    <source>
        <dbReference type="ARBA" id="ARBA00023326"/>
    </source>
</evidence>
<dbReference type="InterPro" id="IPR003961">
    <property type="entry name" value="FN3_dom"/>
</dbReference>
<dbReference type="SMART" id="SM00060">
    <property type="entry name" value="FN3"/>
    <property type="match status" value="1"/>
</dbReference>
<keyword evidence="6" id="KW-1185">Reference proteome</keyword>
<dbReference type="Pfam" id="PF20611">
    <property type="entry name" value="DUF6801"/>
    <property type="match status" value="1"/>
</dbReference>
<protein>
    <recommendedName>
        <fullName evidence="4">Fibronectin type-III domain-containing protein</fullName>
    </recommendedName>
</protein>
<dbReference type="Proteomes" id="UP000660680">
    <property type="component" value="Unassembled WGS sequence"/>
</dbReference>
<keyword evidence="1" id="KW-0378">Hydrolase</keyword>
<dbReference type="InterPro" id="IPR036116">
    <property type="entry name" value="FN3_sf"/>
</dbReference>
<proteinExistence type="predicted"/>
<evidence type="ECO:0000313" key="6">
    <source>
        <dbReference type="Proteomes" id="UP000660680"/>
    </source>
</evidence>
<evidence type="ECO:0000313" key="5">
    <source>
        <dbReference type="EMBL" id="GGS35551.1"/>
    </source>
</evidence>
<organism evidence="5 6">
    <name type="scientific">Actinokineospora fastidiosa</name>
    <dbReference type="NCBI Taxonomy" id="1816"/>
    <lineage>
        <taxon>Bacteria</taxon>
        <taxon>Bacillati</taxon>
        <taxon>Actinomycetota</taxon>
        <taxon>Actinomycetes</taxon>
        <taxon>Pseudonocardiales</taxon>
        <taxon>Pseudonocardiaceae</taxon>
        <taxon>Actinokineospora</taxon>
    </lineage>
</organism>
<gene>
    <name evidence="5" type="ORF">GCM10010171_32660</name>
</gene>
<comment type="caution">
    <text evidence="5">The sequence shown here is derived from an EMBL/GenBank/DDBJ whole genome shotgun (WGS) entry which is preliminary data.</text>
</comment>
<dbReference type="RefSeq" id="WP_189211232.1">
    <property type="nucleotide sequence ID" value="NZ_BMRB01000002.1"/>
</dbReference>
<dbReference type="GO" id="GO:0016798">
    <property type="term" value="F:hydrolase activity, acting on glycosyl bonds"/>
    <property type="evidence" value="ECO:0007669"/>
    <property type="project" value="UniProtKB-KW"/>
</dbReference>
<reference evidence="5" key="2">
    <citation type="submission" date="2020-09" db="EMBL/GenBank/DDBJ databases">
        <authorList>
            <person name="Sun Q."/>
            <person name="Ohkuma M."/>
        </authorList>
    </citation>
    <scope>NUCLEOTIDE SEQUENCE</scope>
    <source>
        <strain evidence="5">JCM 3276</strain>
    </source>
</reference>
<dbReference type="CDD" id="cd00063">
    <property type="entry name" value="FN3"/>
    <property type="match status" value="1"/>
</dbReference>
<dbReference type="Pfam" id="PF00041">
    <property type="entry name" value="fn3"/>
    <property type="match status" value="1"/>
</dbReference>
<dbReference type="SUPFAM" id="SSF49265">
    <property type="entry name" value="Fibronectin type III"/>
    <property type="match status" value="1"/>
</dbReference>
<keyword evidence="2" id="KW-0624">Polysaccharide degradation</keyword>
<evidence type="ECO:0000256" key="1">
    <source>
        <dbReference type="ARBA" id="ARBA00023295"/>
    </source>
</evidence>
<keyword evidence="1" id="KW-0326">Glycosidase</keyword>
<dbReference type="InterPro" id="IPR013783">
    <property type="entry name" value="Ig-like_fold"/>
</dbReference>
<keyword evidence="2" id="KW-0119">Carbohydrate metabolism</keyword>
<dbReference type="AlphaFoldDB" id="A0A918GH67"/>
<feature type="domain" description="Fibronectin type-III" evidence="4">
    <location>
        <begin position="189"/>
        <end position="275"/>
    </location>
</feature>
<name>A0A918GH67_9PSEU</name>
<accession>A0A918GH67</accession>
<evidence type="ECO:0000259" key="4">
    <source>
        <dbReference type="PROSITE" id="PS50853"/>
    </source>
</evidence>
<sequence length="425" mass="43901">MRRLLVAALVAVSGWAGVPVAAADTGDLTYGCAMPDVGAVSLGVVVREQLPVRAWPRVPTAPFLVSTEVSVPAEVAAALRADGVRAVRGHLELSVAFADEARGVGGDIPETAVPDEGGFAFTAHGVFPRHVFDVALGLTEFSAGEATVTWSVSDGRQWSEPVEFGCAPAPGQDRVMGAVRVDNVIDERPPRPVITRTATDPGTVTVEWTASSTLLPIRDYAVYVGHDVVATVLQPRATITGLRPDTEYPVTVRSRDTIGQESDASVPVFVRTAPDRLVYRVTGAAVLGPWRADLPVAGALSATLDGGTLTATGALDASSATVWGGMRVAVEFGPAEITGALADGVLTGRLTTTLSAPTISWFGTPHPTPDCRAAAPVDIPLSGPLTGVSGAFTMPEFVGCGWLTGYVNTAFAGTGTLRVGLASNP</sequence>
<dbReference type="Gene3D" id="2.60.40.10">
    <property type="entry name" value="Immunoglobulins"/>
    <property type="match status" value="1"/>
</dbReference>
<dbReference type="GO" id="GO:0000272">
    <property type="term" value="P:polysaccharide catabolic process"/>
    <property type="evidence" value="ECO:0007669"/>
    <property type="project" value="UniProtKB-KW"/>
</dbReference>
<keyword evidence="3" id="KW-0732">Signal</keyword>
<evidence type="ECO:0000256" key="3">
    <source>
        <dbReference type="SAM" id="SignalP"/>
    </source>
</evidence>
<dbReference type="EMBL" id="BMRB01000002">
    <property type="protein sequence ID" value="GGS35551.1"/>
    <property type="molecule type" value="Genomic_DNA"/>
</dbReference>
<feature type="signal peptide" evidence="3">
    <location>
        <begin position="1"/>
        <end position="22"/>
    </location>
</feature>
<dbReference type="InterPro" id="IPR046542">
    <property type="entry name" value="DUF6801"/>
</dbReference>
<feature type="chain" id="PRO_5039181823" description="Fibronectin type-III domain-containing protein" evidence="3">
    <location>
        <begin position="23"/>
        <end position="425"/>
    </location>
</feature>
<reference evidence="5" key="1">
    <citation type="journal article" date="2014" name="Int. J. Syst. Evol. Microbiol.">
        <title>Complete genome sequence of Corynebacterium casei LMG S-19264T (=DSM 44701T), isolated from a smear-ripened cheese.</title>
        <authorList>
            <consortium name="US DOE Joint Genome Institute (JGI-PGF)"/>
            <person name="Walter F."/>
            <person name="Albersmeier A."/>
            <person name="Kalinowski J."/>
            <person name="Ruckert C."/>
        </authorList>
    </citation>
    <scope>NUCLEOTIDE SEQUENCE</scope>
    <source>
        <strain evidence="5">JCM 3276</strain>
    </source>
</reference>